<keyword evidence="2" id="KW-1185">Reference proteome</keyword>
<sequence length="71" mass="7605">MSKLNDLVLTRIVRIDTGLRTRLEDLRSNPESGLDDVPTKAIFIIGGVALGLTIIGLVTAWVTGYLGKLPG</sequence>
<protein>
    <submittedName>
        <fullName evidence="1">Membrane protein</fullName>
    </submittedName>
</protein>
<dbReference type="AlphaFoldDB" id="B0RJC8"/>
<dbReference type="RefSeq" id="WP_012300384.1">
    <property type="nucleotide sequence ID" value="NC_010408.1"/>
</dbReference>
<dbReference type="EMBL" id="AM849036">
    <property type="protein sequence ID" value="CAQ03318.1"/>
    <property type="molecule type" value="Genomic_DNA"/>
</dbReference>
<dbReference type="HOGENOM" id="CLU_2732755_0_0_11"/>
<geneLocation type="plasmid" evidence="1 2">
    <name>pCSL1</name>
</geneLocation>
<reference evidence="1 2" key="1">
    <citation type="journal article" date="2008" name="J. Bacteriol.">
        <title>Genome of the actinomycete plant pathogen Clavibacter michiganensis subsp. sepedonicus suggests recent niche adaptation.</title>
        <authorList>
            <person name="Bentley S.D."/>
            <person name="Corton C."/>
            <person name="Brown S.E."/>
            <person name="Barron A."/>
            <person name="Clark L."/>
            <person name="Doggett J."/>
            <person name="Harris B."/>
            <person name="Ormond D."/>
            <person name="Quail M.A."/>
            <person name="May G."/>
            <person name="Francis D."/>
            <person name="Knudson D."/>
            <person name="Parkhill J."/>
            <person name="Ishimaru C.A."/>
        </authorList>
    </citation>
    <scope>NUCLEOTIDE SEQUENCE [LARGE SCALE GENOMIC DNA]</scope>
    <source>
        <strain evidence="2">ATCC 33113 / DSM 20744 / JCM 9667 / LMG 2889 / ICMP 2535 / C-1</strain>
    </source>
</reference>
<organism evidence="1 2">
    <name type="scientific">Clavibacter sepedonicus</name>
    <name type="common">Clavibacter michiganensis subsp. sepedonicus</name>
    <dbReference type="NCBI Taxonomy" id="31964"/>
    <lineage>
        <taxon>Bacteria</taxon>
        <taxon>Bacillati</taxon>
        <taxon>Actinomycetota</taxon>
        <taxon>Actinomycetes</taxon>
        <taxon>Micrococcales</taxon>
        <taxon>Microbacteriaceae</taxon>
        <taxon>Clavibacter</taxon>
    </lineage>
</organism>
<evidence type="ECO:0000313" key="1">
    <source>
        <dbReference type="EMBL" id="CAQ03318.1"/>
    </source>
</evidence>
<dbReference type="GeneID" id="29472897"/>
<proteinExistence type="predicted"/>
<gene>
    <name evidence="1" type="ordered locus">pCSL0075</name>
</gene>
<evidence type="ECO:0000313" key="2">
    <source>
        <dbReference type="Proteomes" id="UP000001318"/>
    </source>
</evidence>
<keyword evidence="1" id="KW-0614">Plasmid</keyword>
<dbReference type="OrthoDB" id="3402596at2"/>
<accession>B0RJC8</accession>
<dbReference type="Proteomes" id="UP000001318">
    <property type="component" value="Plasmid pCSL1"/>
</dbReference>
<name>B0RJC8_CLASE</name>
<dbReference type="KEGG" id="cms:pCSL0075"/>